<accession>A0ABT0XHP6</accession>
<keyword evidence="4" id="KW-1185">Reference proteome</keyword>
<dbReference type="RefSeq" id="WP_251605790.1">
    <property type="nucleotide sequence ID" value="NZ_JAMQJY010000001.1"/>
</dbReference>
<dbReference type="PANTHER" id="PTHR41313:SF1">
    <property type="entry name" value="DNA METHYLASE ADENINE-SPECIFIC DOMAIN-CONTAINING PROTEIN"/>
    <property type="match status" value="1"/>
</dbReference>
<dbReference type="CDD" id="cd02440">
    <property type="entry name" value="AdoMet_MTases"/>
    <property type="match status" value="1"/>
</dbReference>
<dbReference type="Gene3D" id="3.40.50.150">
    <property type="entry name" value="Vaccinia Virus protein VP39"/>
    <property type="match status" value="1"/>
</dbReference>
<dbReference type="Pfam" id="PF02384">
    <property type="entry name" value="N6_Mtase"/>
    <property type="match status" value="1"/>
</dbReference>
<dbReference type="GO" id="GO:0032259">
    <property type="term" value="P:methylation"/>
    <property type="evidence" value="ECO:0007669"/>
    <property type="project" value="UniProtKB-KW"/>
</dbReference>
<dbReference type="SUPFAM" id="SSF53335">
    <property type="entry name" value="S-adenosyl-L-methionine-dependent methyltransferases"/>
    <property type="match status" value="1"/>
</dbReference>
<dbReference type="PIRSF" id="PIRSF026567">
    <property type="entry name" value="Adenine_mtase_bact_prd"/>
    <property type="match status" value="1"/>
</dbReference>
<evidence type="ECO:0000259" key="1">
    <source>
        <dbReference type="Pfam" id="PF02384"/>
    </source>
</evidence>
<keyword evidence="3" id="KW-0808">Transferase</keyword>
<dbReference type="InterPro" id="IPR052933">
    <property type="entry name" value="DNA_Protect_Modify"/>
</dbReference>
<evidence type="ECO:0000313" key="4">
    <source>
        <dbReference type="Proteomes" id="UP001203665"/>
    </source>
</evidence>
<sequence>MTKTEFNELYRCIDEGAIHLEKQKGITYLEAIAEVGEAIFQEANKTTQHDETEQTLLSILSHIDVESLEKETVRKAFQMTVLKGMKGAVQPHHSMTPDAVSLFASYLINKITSNEKSAIRILDLAVGTGNLLTTVLNHSPLKVEASGFEADETLLHIAFANANLQRHTVELFHQDSLQIALAPSDIVVTDLPIGYYPKDEVASTYTLKAEEGHAFIHHLMIEQGIRSINPGGYALFLVPNFLFESDQAEKLHTYLKEQTTILALLQLPKTMFKDQQHGKSFLLLQKKGEKTTVPRHALLADLPSFDKKEALADMMKQINNWFAEELKL</sequence>
<dbReference type="GO" id="GO:0008168">
    <property type="term" value="F:methyltransferase activity"/>
    <property type="evidence" value="ECO:0007669"/>
    <property type="project" value="UniProtKB-KW"/>
</dbReference>
<feature type="domain" description="YtxK-like N-terminal helical" evidence="2">
    <location>
        <begin position="8"/>
        <end position="85"/>
    </location>
</feature>
<gene>
    <name evidence="3" type="ORF">NDM98_07165</name>
</gene>
<dbReference type="InterPro" id="IPR003356">
    <property type="entry name" value="DNA_methylase_A-5"/>
</dbReference>
<dbReference type="Proteomes" id="UP001203665">
    <property type="component" value="Unassembled WGS sequence"/>
</dbReference>
<dbReference type="PANTHER" id="PTHR41313">
    <property type="entry name" value="ADENINE-SPECIFIC METHYLTRANSFERASE"/>
    <property type="match status" value="1"/>
</dbReference>
<organism evidence="3 4">
    <name type="scientific">Alkalicoccobacillus plakortidis</name>
    <dbReference type="NCBI Taxonomy" id="444060"/>
    <lineage>
        <taxon>Bacteria</taxon>
        <taxon>Bacillati</taxon>
        <taxon>Bacillota</taxon>
        <taxon>Bacilli</taxon>
        <taxon>Bacillales</taxon>
        <taxon>Bacillaceae</taxon>
        <taxon>Alkalicoccobacillus</taxon>
    </lineage>
</organism>
<dbReference type="InterPro" id="IPR016843">
    <property type="entry name" value="S-AdoMet-dep_Ade-MeTrfase_prd"/>
</dbReference>
<comment type="caution">
    <text evidence="3">The sequence shown here is derived from an EMBL/GenBank/DDBJ whole genome shotgun (WGS) entry which is preliminary data.</text>
</comment>
<name>A0ABT0XHP6_9BACI</name>
<evidence type="ECO:0000259" key="2">
    <source>
        <dbReference type="Pfam" id="PF21106"/>
    </source>
</evidence>
<dbReference type="Gene3D" id="1.10.150.470">
    <property type="match status" value="1"/>
</dbReference>
<reference evidence="3" key="1">
    <citation type="submission" date="2022-06" db="EMBL/GenBank/DDBJ databases">
        <title>Alkalicoccobacillus porphyridii sp. nov., isolated from a marine red alga, Porphyridium purpureum and reclassification of Shouchella plakortidis and Shouchella gibsonii as Alkalicoccobacillus plakortidis comb. nov. and Alkalicoccobacillus gibsonii comb. nov.</title>
        <authorList>
            <person name="Kim K.H."/>
            <person name="Lee J.K."/>
            <person name="Han D.M."/>
            <person name="Baek J.H."/>
            <person name="Jeon C.O."/>
        </authorList>
    </citation>
    <scope>NUCLEOTIDE SEQUENCE</scope>
    <source>
        <strain evidence="3">DSM 19153</strain>
    </source>
</reference>
<protein>
    <submittedName>
        <fullName evidence="3">Class I SAM-dependent methyltransferase</fullName>
    </submittedName>
</protein>
<dbReference type="Pfam" id="PF21106">
    <property type="entry name" value="YtxK_like"/>
    <property type="match status" value="1"/>
</dbReference>
<dbReference type="InterPro" id="IPR048375">
    <property type="entry name" value="YtxK-like_N"/>
</dbReference>
<evidence type="ECO:0000313" key="3">
    <source>
        <dbReference type="EMBL" id="MCM2675285.1"/>
    </source>
</evidence>
<feature type="domain" description="DNA methylase adenine-specific" evidence="1">
    <location>
        <begin position="96"/>
        <end position="303"/>
    </location>
</feature>
<keyword evidence="3" id="KW-0489">Methyltransferase</keyword>
<proteinExistence type="predicted"/>
<dbReference type="InterPro" id="IPR029063">
    <property type="entry name" value="SAM-dependent_MTases_sf"/>
</dbReference>
<dbReference type="EMBL" id="JAMQJY010000001">
    <property type="protein sequence ID" value="MCM2675285.1"/>
    <property type="molecule type" value="Genomic_DNA"/>
</dbReference>